<reference evidence="2" key="1">
    <citation type="journal article" date="2023" name="G3 (Bethesda)">
        <title>Genome assembly and association tests identify interacting loci associated with vigor, precocity, and sex in interspecific pistachio rootstocks.</title>
        <authorList>
            <person name="Palmer W."/>
            <person name="Jacygrad E."/>
            <person name="Sagayaradj S."/>
            <person name="Cavanaugh K."/>
            <person name="Han R."/>
            <person name="Bertier L."/>
            <person name="Beede B."/>
            <person name="Kafkas S."/>
            <person name="Golino D."/>
            <person name="Preece J."/>
            <person name="Michelmore R."/>
        </authorList>
    </citation>
    <scope>NUCLEOTIDE SEQUENCE [LARGE SCALE GENOMIC DNA]</scope>
</reference>
<name>A0ACC0ZKJ5_9ROSI</name>
<comment type="caution">
    <text evidence="1">The sequence shown here is derived from an EMBL/GenBank/DDBJ whole genome shotgun (WGS) entry which is preliminary data.</text>
</comment>
<dbReference type="Proteomes" id="UP001163603">
    <property type="component" value="Chromosome 1"/>
</dbReference>
<dbReference type="EMBL" id="CM047736">
    <property type="protein sequence ID" value="KAJ0052596.1"/>
    <property type="molecule type" value="Genomic_DNA"/>
</dbReference>
<sequence>MDSSQTKKSQNNQQGDSHQFLQNVVVMRHGDRVDNFEPLWTMTAARPWDPHLVEEGRVRAFCTGRKIRNGLGFPIHRVFVSPFLRCIQTAHEVVYALCAVDDDPNSLSSKDVASIDPSKLKVSIEYGLSEMLNRQAIRANLAPKDGNFGFNASELQAMLPAGTVDTSATQVYEELPKWEETVGGARDRYAQIIKALADKYPSENLLLVTHGEAVGVAVSAFAKHKTVYEVDYCAYVELKRSVESKNDSSSAGDFEVYTDHGKTGVSYVVGDGSLLDHV</sequence>
<protein>
    <submittedName>
        <fullName evidence="1">Uncharacterized protein</fullName>
    </submittedName>
</protein>
<organism evidence="1 2">
    <name type="scientific">Pistacia integerrima</name>
    <dbReference type="NCBI Taxonomy" id="434235"/>
    <lineage>
        <taxon>Eukaryota</taxon>
        <taxon>Viridiplantae</taxon>
        <taxon>Streptophyta</taxon>
        <taxon>Embryophyta</taxon>
        <taxon>Tracheophyta</taxon>
        <taxon>Spermatophyta</taxon>
        <taxon>Magnoliopsida</taxon>
        <taxon>eudicotyledons</taxon>
        <taxon>Gunneridae</taxon>
        <taxon>Pentapetalae</taxon>
        <taxon>rosids</taxon>
        <taxon>malvids</taxon>
        <taxon>Sapindales</taxon>
        <taxon>Anacardiaceae</taxon>
        <taxon>Pistacia</taxon>
    </lineage>
</organism>
<evidence type="ECO:0000313" key="2">
    <source>
        <dbReference type="Proteomes" id="UP001163603"/>
    </source>
</evidence>
<evidence type="ECO:0000313" key="1">
    <source>
        <dbReference type="EMBL" id="KAJ0052596.1"/>
    </source>
</evidence>
<proteinExistence type="predicted"/>
<accession>A0ACC0ZKJ5</accession>
<gene>
    <name evidence="1" type="ORF">Pint_00136</name>
</gene>
<keyword evidence="2" id="KW-1185">Reference proteome</keyword>